<evidence type="ECO:0000259" key="2">
    <source>
        <dbReference type="Pfam" id="PF20047"/>
    </source>
</evidence>
<name>A0A1I3ZPL5_HALDA</name>
<evidence type="ECO:0000313" key="4">
    <source>
        <dbReference type="Proteomes" id="UP000183557"/>
    </source>
</evidence>
<feature type="domain" description="DUF6449" evidence="2">
    <location>
        <begin position="440"/>
        <end position="527"/>
    </location>
</feature>
<feature type="transmembrane region" description="Helical" evidence="1">
    <location>
        <begin position="251"/>
        <end position="269"/>
    </location>
</feature>
<sequence length="671" mass="77330">MKWGVQGMRSKTSSFNKEIIKQDFRNVGWISIVYFLGLFFIVPMQLFMEMSKEEPSIPDDRGLFGSIFAYELQLFFLFIMPLLMAVFLFRYLHVKGASDFAHSFPMKRGKLYQHHIVSGVILLILPILLNYLILIITAGAVDVQDYYTVTNLGYWLWLFSTMTLLIFMVGVFVGTLTGLSAVQGILTYILLFLPAGLYVLIAFHLSSYIKGYSGDVVLERSIQYFSPLVDLVEFQRYAPDPAEVPVEKLPLIIYGLVAAAFYVLSLFLYKKRSLESAGRALAVTALNPVFKVGVTFCFALFGGMYFTVSQNEYSWMIMGYFIGGTFGYAAASMLLEKTWRVFNWRHLKGWFGYGAVTCALIAIIPFLWQNYESYVPKSSEVEKVFVSNGYWQYQRMVDEEMEIPFITSVESIQSTIDLHEQLIEVSNPLEDGRDSFFFVYRMEDGSEIYRQYRVDEQEVAEAKKAVYETEEYKKIEYPVLGLDPDKVNRLHIGSYSGQGGKEFYDPELIAGFVEVLKEDIEGISYEDMVTPRGLYSNVHFTVNGNPDNPFHVQLHPSFERTMGWLKEKGFYEEAMTLPADIHRADVYRWPENRDFSNNHVRLIVERLKEEGIEPLEFTSDEKIGSLMKGQQNQEDGAYIVAFYFDERNSDHYEVLSFGKEDAPDFIKEHFE</sequence>
<dbReference type="STRING" id="240302.BN982_03833"/>
<dbReference type="EMBL" id="FOSB01000014">
    <property type="protein sequence ID" value="SFK45631.1"/>
    <property type="molecule type" value="Genomic_DNA"/>
</dbReference>
<feature type="transmembrane region" description="Helical" evidence="1">
    <location>
        <begin position="281"/>
        <end position="307"/>
    </location>
</feature>
<protein>
    <submittedName>
        <fullName evidence="3">ABC-2 type transport system permease protein</fullName>
    </submittedName>
</protein>
<gene>
    <name evidence="3" type="ORF">SAMN04487936_11462</name>
</gene>
<keyword evidence="4" id="KW-1185">Reference proteome</keyword>
<keyword evidence="1" id="KW-0812">Transmembrane</keyword>
<dbReference type="PANTHER" id="PTHR39177">
    <property type="entry name" value="ABC TRANSPORTER PERMEASE YTRC-RELATED"/>
    <property type="match status" value="1"/>
</dbReference>
<dbReference type="InterPro" id="IPR045611">
    <property type="entry name" value="DUF6449"/>
</dbReference>
<feature type="transmembrane region" description="Helical" evidence="1">
    <location>
        <begin position="152"/>
        <end position="173"/>
    </location>
</feature>
<feature type="transmembrane region" description="Helical" evidence="1">
    <location>
        <begin position="116"/>
        <end position="140"/>
    </location>
</feature>
<feature type="transmembrane region" description="Helical" evidence="1">
    <location>
        <begin position="347"/>
        <end position="368"/>
    </location>
</feature>
<dbReference type="Proteomes" id="UP000183557">
    <property type="component" value="Unassembled WGS sequence"/>
</dbReference>
<reference evidence="4" key="1">
    <citation type="submission" date="2016-10" db="EMBL/GenBank/DDBJ databases">
        <authorList>
            <person name="Varghese N."/>
            <person name="Submissions S."/>
        </authorList>
    </citation>
    <scope>NUCLEOTIDE SEQUENCE [LARGE SCALE GENOMIC DNA]</scope>
    <source>
        <strain evidence="4">CGMCC 1.3704</strain>
    </source>
</reference>
<proteinExistence type="predicted"/>
<organism evidence="3 4">
    <name type="scientific">Halobacillus dabanensis</name>
    <dbReference type="NCBI Taxonomy" id="240302"/>
    <lineage>
        <taxon>Bacteria</taxon>
        <taxon>Bacillati</taxon>
        <taxon>Bacillota</taxon>
        <taxon>Bacilli</taxon>
        <taxon>Bacillales</taxon>
        <taxon>Bacillaceae</taxon>
        <taxon>Halobacillus</taxon>
    </lineage>
</organism>
<keyword evidence="1" id="KW-0472">Membrane</keyword>
<accession>A0A1I3ZPL5</accession>
<evidence type="ECO:0000256" key="1">
    <source>
        <dbReference type="SAM" id="Phobius"/>
    </source>
</evidence>
<feature type="transmembrane region" description="Helical" evidence="1">
    <location>
        <begin position="27"/>
        <end position="47"/>
    </location>
</feature>
<dbReference type="InterPro" id="IPR053046">
    <property type="entry name" value="ABC-5_transporter"/>
</dbReference>
<feature type="transmembrane region" description="Helical" evidence="1">
    <location>
        <begin position="67"/>
        <end position="89"/>
    </location>
</feature>
<feature type="transmembrane region" description="Helical" evidence="1">
    <location>
        <begin position="313"/>
        <end position="335"/>
    </location>
</feature>
<evidence type="ECO:0000313" key="3">
    <source>
        <dbReference type="EMBL" id="SFK45631.1"/>
    </source>
</evidence>
<dbReference type="PANTHER" id="PTHR39177:SF1">
    <property type="entry name" value="ABC TRANSPORTER PERMEASE YTRC-RELATED"/>
    <property type="match status" value="1"/>
</dbReference>
<keyword evidence="1" id="KW-1133">Transmembrane helix</keyword>
<dbReference type="Pfam" id="PF20047">
    <property type="entry name" value="DUF6449"/>
    <property type="match status" value="1"/>
</dbReference>
<feature type="transmembrane region" description="Helical" evidence="1">
    <location>
        <begin position="185"/>
        <end position="205"/>
    </location>
</feature>
<dbReference type="AlphaFoldDB" id="A0A1I3ZPL5"/>